<organism evidence="10 11">
    <name type="scientific">Paracidovorax citrulli</name>
    <name type="common">Acidovorax citrulli</name>
    <dbReference type="NCBI Taxonomy" id="80869"/>
    <lineage>
        <taxon>Bacteria</taxon>
        <taxon>Pseudomonadati</taxon>
        <taxon>Pseudomonadota</taxon>
        <taxon>Betaproteobacteria</taxon>
        <taxon>Burkholderiales</taxon>
        <taxon>Comamonadaceae</taxon>
        <taxon>Paracidovorax</taxon>
    </lineage>
</organism>
<evidence type="ECO:0000256" key="4">
    <source>
        <dbReference type="ARBA" id="ARBA00022764"/>
    </source>
</evidence>
<dbReference type="SUPFAM" id="SSF54423">
    <property type="entry name" value="DsbC/DsbG N-terminal domain-like"/>
    <property type="match status" value="1"/>
</dbReference>
<dbReference type="RefSeq" id="WP_011795820.1">
    <property type="nucleotide sequence ID" value="NZ_CP023687.1"/>
</dbReference>
<dbReference type="SUPFAM" id="SSF52833">
    <property type="entry name" value="Thioredoxin-like"/>
    <property type="match status" value="1"/>
</dbReference>
<feature type="domain" description="Disulphide bond isomerase DsbC/G N-terminal" evidence="8">
    <location>
        <begin position="27"/>
        <end position="96"/>
    </location>
</feature>
<dbReference type="Gene3D" id="3.40.30.10">
    <property type="entry name" value="Glutaredoxin"/>
    <property type="match status" value="1"/>
</dbReference>
<dbReference type="InterPro" id="IPR012336">
    <property type="entry name" value="Thioredoxin-like_fold"/>
</dbReference>
<dbReference type="InterPro" id="IPR018950">
    <property type="entry name" value="DiS-bond_isomerase_DsbC/G_N"/>
</dbReference>
<feature type="domain" description="Thioredoxin-like fold" evidence="9">
    <location>
        <begin position="120"/>
        <end position="241"/>
    </location>
</feature>
<dbReference type="Pfam" id="PF13098">
    <property type="entry name" value="Thioredoxin_2"/>
    <property type="match status" value="1"/>
</dbReference>
<feature type="chain" id="PRO_5044969735" description="Thiol:disulfide interchange protein" evidence="7">
    <location>
        <begin position="26"/>
        <end position="254"/>
    </location>
</feature>
<evidence type="ECO:0000256" key="5">
    <source>
        <dbReference type="ARBA" id="ARBA00023157"/>
    </source>
</evidence>
<keyword evidence="11" id="KW-1185">Reference proteome</keyword>
<reference evidence="10 11" key="1">
    <citation type="submission" date="2023-06" db="EMBL/GenBank/DDBJ databases">
        <authorList>
            <person name="Ham H."/>
            <person name="Park D.S."/>
        </authorList>
    </citation>
    <scope>NUCLEOTIDE SEQUENCE [LARGE SCALE GENOMIC DNA]</scope>
    <source>
        <strain evidence="10 11">KACC 17005</strain>
    </source>
</reference>
<sequence length="254" mass="27917">MPTPSPILRAAVAALAVMAAQHADAEVSEKIAARLKAAIAANTGGSVRVDQINSTPIKGIYEVLSDNELFYTDDTGRYSFVGSSLIDTVERRDLTAEKLDRRMTIPFDQLPLQHAIKEVRGDGSHVFAVFEDPNCPICRVFTKFIDQIDNVTVYRFIFPVISPQSQSLARMAWCSDDRPRTWKSMMDGARPRLPETCDTAGLVEILRTGERFQINNTPTVVLASGKRLVGATPPEQFLAELDKGGRAAARGVPR</sequence>
<dbReference type="Gene3D" id="3.10.450.70">
    <property type="entry name" value="Disulphide bond isomerase, DsbC/G, N-terminal"/>
    <property type="match status" value="1"/>
</dbReference>
<evidence type="ECO:0000256" key="6">
    <source>
        <dbReference type="ARBA" id="ARBA00023284"/>
    </source>
</evidence>
<name>A0ABY9AW95_PARCI</name>
<dbReference type="InterPro" id="IPR051470">
    <property type="entry name" value="Thiol:disulfide_interchange"/>
</dbReference>
<evidence type="ECO:0000256" key="3">
    <source>
        <dbReference type="ARBA" id="ARBA00022729"/>
    </source>
</evidence>
<keyword evidence="4 7" id="KW-0574">Periplasm</keyword>
<evidence type="ECO:0000259" key="9">
    <source>
        <dbReference type="Pfam" id="PF13098"/>
    </source>
</evidence>
<keyword evidence="3 7" id="KW-0732">Signal</keyword>
<proteinExistence type="inferred from homology"/>
<gene>
    <name evidence="10" type="ORF">QRO08_11710</name>
</gene>
<dbReference type="EMBL" id="CP127363">
    <property type="protein sequence ID" value="WIY51190.1"/>
    <property type="molecule type" value="Genomic_DNA"/>
</dbReference>
<evidence type="ECO:0000256" key="2">
    <source>
        <dbReference type="ARBA" id="ARBA00009813"/>
    </source>
</evidence>
<evidence type="ECO:0000259" key="8">
    <source>
        <dbReference type="Pfam" id="PF10411"/>
    </source>
</evidence>
<comment type="similarity">
    <text evidence="2 7">Belongs to the thioredoxin family. DsbC subfamily.</text>
</comment>
<dbReference type="PANTHER" id="PTHR35272">
    <property type="entry name" value="THIOL:DISULFIDE INTERCHANGE PROTEIN DSBC-RELATED"/>
    <property type="match status" value="1"/>
</dbReference>
<dbReference type="Proteomes" id="UP001242732">
    <property type="component" value="Chromosome"/>
</dbReference>
<dbReference type="PANTHER" id="PTHR35272:SF3">
    <property type="entry name" value="THIOL:DISULFIDE INTERCHANGE PROTEIN DSBC"/>
    <property type="match status" value="1"/>
</dbReference>
<dbReference type="InterPro" id="IPR036249">
    <property type="entry name" value="Thioredoxin-like_sf"/>
</dbReference>
<comment type="subcellular location">
    <subcellularLocation>
        <location evidence="1 7">Periplasm</location>
    </subcellularLocation>
</comment>
<dbReference type="InterPro" id="IPR033954">
    <property type="entry name" value="DiS-bond_Isoase_DsbC/G"/>
</dbReference>
<feature type="signal peptide" evidence="7">
    <location>
        <begin position="1"/>
        <end position="25"/>
    </location>
</feature>
<comment type="function">
    <text evidence="7">Required for disulfide bond formation in some periplasmic proteins. Acts by transferring its disulfide bond to other proteins and is reduced in the process.</text>
</comment>
<accession>A0ABY9AW95</accession>
<dbReference type="InterPro" id="IPR009094">
    <property type="entry name" value="DiS-bond_isomerase_DsbC/G_N_sf"/>
</dbReference>
<evidence type="ECO:0000256" key="7">
    <source>
        <dbReference type="RuleBase" id="RU364038"/>
    </source>
</evidence>
<keyword evidence="6 7" id="KW-0676">Redox-active center</keyword>
<keyword evidence="5" id="KW-1015">Disulfide bond</keyword>
<dbReference type="CDD" id="cd03020">
    <property type="entry name" value="DsbA_DsbC_DsbG"/>
    <property type="match status" value="1"/>
</dbReference>
<protein>
    <recommendedName>
        <fullName evidence="7">Thiol:disulfide interchange protein</fullName>
    </recommendedName>
</protein>
<evidence type="ECO:0000256" key="1">
    <source>
        <dbReference type="ARBA" id="ARBA00004418"/>
    </source>
</evidence>
<evidence type="ECO:0000313" key="10">
    <source>
        <dbReference type="EMBL" id="WIY51190.1"/>
    </source>
</evidence>
<evidence type="ECO:0000313" key="11">
    <source>
        <dbReference type="Proteomes" id="UP001242732"/>
    </source>
</evidence>
<dbReference type="Pfam" id="PF10411">
    <property type="entry name" value="DsbC_N"/>
    <property type="match status" value="1"/>
</dbReference>